<organism evidence="2 3">
    <name type="scientific">Marivirga lumbricoides</name>
    <dbReference type="NCBI Taxonomy" id="1046115"/>
    <lineage>
        <taxon>Bacteria</taxon>
        <taxon>Pseudomonadati</taxon>
        <taxon>Bacteroidota</taxon>
        <taxon>Cytophagia</taxon>
        <taxon>Cytophagales</taxon>
        <taxon>Marivirgaceae</taxon>
        <taxon>Marivirga</taxon>
    </lineage>
</organism>
<dbReference type="SUPFAM" id="SSF101874">
    <property type="entry name" value="YceI-like"/>
    <property type="match status" value="1"/>
</dbReference>
<dbReference type="RefSeq" id="WP_188460219.1">
    <property type="nucleotide sequence ID" value="NZ_BAABHU010000001.1"/>
</dbReference>
<gene>
    <name evidence="2" type="ORF">GCM10011506_05050</name>
</gene>
<dbReference type="InterPro" id="IPR007372">
    <property type="entry name" value="Lipid/polyisoprenoid-bd_YceI"/>
</dbReference>
<feature type="domain" description="Lipid/polyisoprenoid-binding YceI-like" evidence="1">
    <location>
        <begin position="45"/>
        <end position="182"/>
    </location>
</feature>
<evidence type="ECO:0000259" key="1">
    <source>
        <dbReference type="Pfam" id="PF04264"/>
    </source>
</evidence>
<dbReference type="Proteomes" id="UP000636010">
    <property type="component" value="Unassembled WGS sequence"/>
</dbReference>
<dbReference type="PANTHER" id="PTHR34406:SF1">
    <property type="entry name" value="PROTEIN YCEI"/>
    <property type="match status" value="1"/>
</dbReference>
<protein>
    <recommendedName>
        <fullName evidence="1">Lipid/polyisoprenoid-binding YceI-like domain-containing protein</fullName>
    </recommendedName>
</protein>
<dbReference type="Gene3D" id="2.40.128.110">
    <property type="entry name" value="Lipid/polyisoprenoid-binding, YceI-like"/>
    <property type="match status" value="1"/>
</dbReference>
<comment type="caution">
    <text evidence="2">The sequence shown here is derived from an EMBL/GenBank/DDBJ whole genome shotgun (WGS) entry which is preliminary data.</text>
</comment>
<evidence type="ECO:0000313" key="2">
    <source>
        <dbReference type="EMBL" id="GGC22731.1"/>
    </source>
</evidence>
<sequence>MKTQKIILAAFLMLFVVVKITAQESKYFTTDGVAEFFSEAPLENIEARNEKVQSIIDLSKGDVVISIPINGFVFEKSLMQEHFNENYMESEKFPKAEFQGIFTSATPIKASRNGTYEVEVKGNLTIHGVSKPLTTKGIIKVDKNTLIATTTFFVKVADHKIEIPRIAFKNIAEEVKVTVEMKYLPFKS</sequence>
<keyword evidence="3" id="KW-1185">Reference proteome</keyword>
<proteinExistence type="predicted"/>
<dbReference type="InterPro" id="IPR036761">
    <property type="entry name" value="TTHA0802/YceI-like_sf"/>
</dbReference>
<reference evidence="3" key="1">
    <citation type="journal article" date="2019" name="Int. J. Syst. Evol. Microbiol.">
        <title>The Global Catalogue of Microorganisms (GCM) 10K type strain sequencing project: providing services to taxonomists for standard genome sequencing and annotation.</title>
        <authorList>
            <consortium name="The Broad Institute Genomics Platform"/>
            <consortium name="The Broad Institute Genome Sequencing Center for Infectious Disease"/>
            <person name="Wu L."/>
            <person name="Ma J."/>
        </authorList>
    </citation>
    <scope>NUCLEOTIDE SEQUENCE [LARGE SCALE GENOMIC DNA]</scope>
    <source>
        <strain evidence="3">CGMCC 1.10832</strain>
    </source>
</reference>
<dbReference type="Pfam" id="PF04264">
    <property type="entry name" value="YceI"/>
    <property type="match status" value="1"/>
</dbReference>
<dbReference type="EMBL" id="BMEC01000001">
    <property type="protein sequence ID" value="GGC22731.1"/>
    <property type="molecule type" value="Genomic_DNA"/>
</dbReference>
<evidence type="ECO:0000313" key="3">
    <source>
        <dbReference type="Proteomes" id="UP000636010"/>
    </source>
</evidence>
<accession>A0ABQ1LCX0</accession>
<dbReference type="PANTHER" id="PTHR34406">
    <property type="entry name" value="PROTEIN YCEI"/>
    <property type="match status" value="1"/>
</dbReference>
<name>A0ABQ1LCX0_9BACT</name>